<name>A0A179FHA2_METCM</name>
<organism evidence="2 3">
    <name type="scientific">Pochonia chlamydosporia 170</name>
    <dbReference type="NCBI Taxonomy" id="1380566"/>
    <lineage>
        <taxon>Eukaryota</taxon>
        <taxon>Fungi</taxon>
        <taxon>Dikarya</taxon>
        <taxon>Ascomycota</taxon>
        <taxon>Pezizomycotina</taxon>
        <taxon>Sordariomycetes</taxon>
        <taxon>Hypocreomycetidae</taxon>
        <taxon>Hypocreales</taxon>
        <taxon>Clavicipitaceae</taxon>
        <taxon>Pochonia</taxon>
    </lineage>
</organism>
<sequence length="98" mass="10935">MAALFALGMSCLVFCRWGGFGGHNQRHCAWTNDGECRWILIPLGRLANFLHYQKNHSYAGATMVVIIGYAIRGRAGGRLATWPRDEDGIIVLDESLLR</sequence>
<keyword evidence="1" id="KW-0732">Signal</keyword>
<gene>
    <name evidence="2" type="ORF">VFPPC_16279</name>
</gene>
<dbReference type="GeneID" id="28858026"/>
<protein>
    <submittedName>
        <fullName evidence="2">Uncharacterized protein</fullName>
    </submittedName>
</protein>
<keyword evidence="3" id="KW-1185">Reference proteome</keyword>
<accession>A0A179FHA2</accession>
<proteinExistence type="predicted"/>
<dbReference type="AlphaFoldDB" id="A0A179FHA2"/>
<reference evidence="2 3" key="1">
    <citation type="journal article" date="2016" name="PLoS Pathog.">
        <title>Biosynthesis of antibiotic leucinostatins in bio-control fungus Purpureocillium lilacinum and their inhibition on phytophthora revealed by genome mining.</title>
        <authorList>
            <person name="Wang G."/>
            <person name="Liu Z."/>
            <person name="Lin R."/>
            <person name="Li E."/>
            <person name="Mao Z."/>
            <person name="Ling J."/>
            <person name="Yang Y."/>
            <person name="Yin W.B."/>
            <person name="Xie B."/>
        </authorList>
    </citation>
    <scope>NUCLEOTIDE SEQUENCE [LARGE SCALE GENOMIC DNA]</scope>
    <source>
        <strain evidence="2">170</strain>
    </source>
</reference>
<dbReference type="KEGG" id="pchm:VFPPC_16279"/>
<feature type="chain" id="PRO_5008101727" evidence="1">
    <location>
        <begin position="22"/>
        <end position="98"/>
    </location>
</feature>
<dbReference type="EMBL" id="LSBJ02000005">
    <property type="protein sequence ID" value="OAQ64916.1"/>
    <property type="molecule type" value="Genomic_DNA"/>
</dbReference>
<dbReference type="Proteomes" id="UP000078397">
    <property type="component" value="Unassembled WGS sequence"/>
</dbReference>
<dbReference type="RefSeq" id="XP_018142230.1">
    <property type="nucleotide sequence ID" value="XM_018294032.1"/>
</dbReference>
<evidence type="ECO:0000313" key="2">
    <source>
        <dbReference type="EMBL" id="OAQ64916.1"/>
    </source>
</evidence>
<evidence type="ECO:0000313" key="3">
    <source>
        <dbReference type="Proteomes" id="UP000078397"/>
    </source>
</evidence>
<feature type="signal peptide" evidence="1">
    <location>
        <begin position="1"/>
        <end position="21"/>
    </location>
</feature>
<evidence type="ECO:0000256" key="1">
    <source>
        <dbReference type="SAM" id="SignalP"/>
    </source>
</evidence>
<comment type="caution">
    <text evidence="2">The sequence shown here is derived from an EMBL/GenBank/DDBJ whole genome shotgun (WGS) entry which is preliminary data.</text>
</comment>